<dbReference type="InterPro" id="IPR001851">
    <property type="entry name" value="ABC_transp_permease"/>
</dbReference>
<feature type="transmembrane region" description="Helical" evidence="6">
    <location>
        <begin position="363"/>
        <end position="382"/>
    </location>
</feature>
<dbReference type="Pfam" id="PF02653">
    <property type="entry name" value="BPD_transp_2"/>
    <property type="match status" value="1"/>
</dbReference>
<sequence>MTFNIKKLPSTLSSFITLEDKQKGRKKVYASLWAIFFGFLIASIIYWIKGTTGVAPQNTNIFSFVTYLFEGAFGVGSRTTARIIKNFLILFVFFGFSGLAIVISFKSGLFNIGAQGQMLLPAILFFAILILNRANFSEISLAYLVAMFFVFIMGGMLLGAISGFLKAFFNVHEVISTIFLNWIMIFISAWLFTRSNYVLIPNDGTVNPNKYFSALNGTISIFIESSVVNVFIYFGVALVILMAIIFWFVYSKTSIGYKLKMVGLNKSNAKYVGINEKLIVVLVMAISGALSGLAGFYYYIIYSKKVDGQSSPLGISFEGIAIALIALNSPIGSLFASGLYAVIYNGQTSFALKKGSESVDSNFFALLTGLIIFMAALSLMFYKFRPLRSIFKYSLFFTNGEYWLNFKTYHISNLKYIRKERFKVVKAYFKEIKVKFKIKKEQTEYLKKVNALIKQTKTTDSQQTIDIYSQISKQRIEFNQLMYDKGLGIYKELKNKYKSIKSDKKKQYKIFKEYLYKNLTNKYFHKLIPSAVKEVQE</sequence>
<name>A0ABU7MLZ2_9BACT</name>
<accession>A0ABU7MLZ2</accession>
<dbReference type="RefSeq" id="WP_330500960.1">
    <property type="nucleotide sequence ID" value="NZ_JAZDWZ010000010.1"/>
</dbReference>
<feature type="transmembrane region" description="Helical" evidence="6">
    <location>
        <begin position="28"/>
        <end position="48"/>
    </location>
</feature>
<evidence type="ECO:0000313" key="8">
    <source>
        <dbReference type="Proteomes" id="UP001344817"/>
    </source>
</evidence>
<feature type="transmembrane region" description="Helical" evidence="6">
    <location>
        <begin position="320"/>
        <end position="343"/>
    </location>
</feature>
<comment type="caution">
    <text evidence="7">The sequence shown here is derived from an EMBL/GenBank/DDBJ whole genome shotgun (WGS) entry which is preliminary data.</text>
</comment>
<feature type="transmembrane region" description="Helical" evidence="6">
    <location>
        <begin position="87"/>
        <end position="106"/>
    </location>
</feature>
<evidence type="ECO:0000256" key="4">
    <source>
        <dbReference type="ARBA" id="ARBA00022989"/>
    </source>
</evidence>
<evidence type="ECO:0000256" key="5">
    <source>
        <dbReference type="ARBA" id="ARBA00023136"/>
    </source>
</evidence>
<evidence type="ECO:0000256" key="1">
    <source>
        <dbReference type="ARBA" id="ARBA00004651"/>
    </source>
</evidence>
<feature type="transmembrane region" description="Helical" evidence="6">
    <location>
        <begin position="112"/>
        <end position="131"/>
    </location>
</feature>
<feature type="transmembrane region" description="Helical" evidence="6">
    <location>
        <begin position="143"/>
        <end position="168"/>
    </location>
</feature>
<keyword evidence="4 6" id="KW-1133">Transmembrane helix</keyword>
<proteinExistence type="predicted"/>
<protein>
    <submittedName>
        <fullName evidence="7">ABC transporter permease</fullName>
    </submittedName>
</protein>
<organism evidence="7 8">
    <name type="scientific">Mycoplasmopsis ciconiae</name>
    <dbReference type="NCBI Taxonomy" id="561067"/>
    <lineage>
        <taxon>Bacteria</taxon>
        <taxon>Bacillati</taxon>
        <taxon>Mycoplasmatota</taxon>
        <taxon>Mycoplasmoidales</taxon>
        <taxon>Metamycoplasmataceae</taxon>
        <taxon>Mycoplasmopsis</taxon>
    </lineage>
</organism>
<evidence type="ECO:0000256" key="2">
    <source>
        <dbReference type="ARBA" id="ARBA00022475"/>
    </source>
</evidence>
<feature type="transmembrane region" description="Helical" evidence="6">
    <location>
        <begin position="278"/>
        <end position="300"/>
    </location>
</feature>
<dbReference type="Proteomes" id="UP001344817">
    <property type="component" value="Unassembled WGS sequence"/>
</dbReference>
<comment type="subcellular location">
    <subcellularLocation>
        <location evidence="1">Cell membrane</location>
        <topology evidence="1">Multi-pass membrane protein</topology>
    </subcellularLocation>
</comment>
<evidence type="ECO:0000256" key="6">
    <source>
        <dbReference type="SAM" id="Phobius"/>
    </source>
</evidence>
<keyword evidence="2" id="KW-1003">Cell membrane</keyword>
<feature type="transmembrane region" description="Helical" evidence="6">
    <location>
        <begin position="174"/>
        <end position="192"/>
    </location>
</feature>
<keyword evidence="8" id="KW-1185">Reference proteome</keyword>
<evidence type="ECO:0000313" key="7">
    <source>
        <dbReference type="EMBL" id="MEE3928547.1"/>
    </source>
</evidence>
<gene>
    <name evidence="7" type="ORF">V2E24_03085</name>
</gene>
<feature type="transmembrane region" description="Helical" evidence="6">
    <location>
        <begin position="230"/>
        <end position="250"/>
    </location>
</feature>
<dbReference type="EMBL" id="JAZDWZ010000010">
    <property type="protein sequence ID" value="MEE3928547.1"/>
    <property type="molecule type" value="Genomic_DNA"/>
</dbReference>
<dbReference type="PANTHER" id="PTHR47089">
    <property type="entry name" value="ABC TRANSPORTER, PERMEASE PROTEIN"/>
    <property type="match status" value="1"/>
</dbReference>
<keyword evidence="3 6" id="KW-0812">Transmembrane</keyword>
<evidence type="ECO:0000256" key="3">
    <source>
        <dbReference type="ARBA" id="ARBA00022692"/>
    </source>
</evidence>
<dbReference type="CDD" id="cd06580">
    <property type="entry name" value="TM_PBP1_transp_TpRbsC_like"/>
    <property type="match status" value="1"/>
</dbReference>
<keyword evidence="5 6" id="KW-0472">Membrane</keyword>
<feature type="transmembrane region" description="Helical" evidence="6">
    <location>
        <begin position="54"/>
        <end position="75"/>
    </location>
</feature>
<reference evidence="7" key="1">
    <citation type="submission" date="2024-01" db="EMBL/GenBank/DDBJ databases">
        <title>Genome sequence of Mycoplasma ciconiae type strain DSM 25251.</title>
        <authorList>
            <person name="Spergser J."/>
        </authorList>
    </citation>
    <scope>NUCLEOTIDE SEQUENCE [LARGE SCALE GENOMIC DNA]</scope>
    <source>
        <strain evidence="7">DSM 25251</strain>
    </source>
</reference>
<dbReference type="PANTHER" id="PTHR47089:SF1">
    <property type="entry name" value="GUANOSINE ABC TRANSPORTER PERMEASE PROTEIN NUPP"/>
    <property type="match status" value="1"/>
</dbReference>